<dbReference type="EMBL" id="REGN01004145">
    <property type="protein sequence ID" value="RNA18942.1"/>
    <property type="molecule type" value="Genomic_DNA"/>
</dbReference>
<accession>A0A3M7R5S2</accession>
<sequence>MCKISSKCTLHERLVERLQKTGSKPVLYKTDSRLEPNFKTGSVLKPSKFLLLNSKGEIETIKKE</sequence>
<evidence type="ECO:0000313" key="1">
    <source>
        <dbReference type="EMBL" id="RNA18942.1"/>
    </source>
</evidence>
<comment type="caution">
    <text evidence="1">The sequence shown here is derived from an EMBL/GenBank/DDBJ whole genome shotgun (WGS) entry which is preliminary data.</text>
</comment>
<keyword evidence="2" id="KW-1185">Reference proteome</keyword>
<name>A0A3M7R5S2_BRAPC</name>
<protein>
    <submittedName>
        <fullName evidence="1">Uncharacterized protein</fullName>
    </submittedName>
</protein>
<evidence type="ECO:0000313" key="2">
    <source>
        <dbReference type="Proteomes" id="UP000276133"/>
    </source>
</evidence>
<reference evidence="1 2" key="1">
    <citation type="journal article" date="2018" name="Sci. Rep.">
        <title>Genomic signatures of local adaptation to the degree of environmental predictability in rotifers.</title>
        <authorList>
            <person name="Franch-Gras L."/>
            <person name="Hahn C."/>
            <person name="Garcia-Roger E.M."/>
            <person name="Carmona M.J."/>
            <person name="Serra M."/>
            <person name="Gomez A."/>
        </authorList>
    </citation>
    <scope>NUCLEOTIDE SEQUENCE [LARGE SCALE GENOMIC DNA]</scope>
    <source>
        <strain evidence="1">HYR1</strain>
    </source>
</reference>
<organism evidence="1 2">
    <name type="scientific">Brachionus plicatilis</name>
    <name type="common">Marine rotifer</name>
    <name type="synonym">Brachionus muelleri</name>
    <dbReference type="NCBI Taxonomy" id="10195"/>
    <lineage>
        <taxon>Eukaryota</taxon>
        <taxon>Metazoa</taxon>
        <taxon>Spiralia</taxon>
        <taxon>Gnathifera</taxon>
        <taxon>Rotifera</taxon>
        <taxon>Eurotatoria</taxon>
        <taxon>Monogononta</taxon>
        <taxon>Pseudotrocha</taxon>
        <taxon>Ploima</taxon>
        <taxon>Brachionidae</taxon>
        <taxon>Brachionus</taxon>
    </lineage>
</organism>
<dbReference type="AlphaFoldDB" id="A0A3M7R5S2"/>
<proteinExistence type="predicted"/>
<gene>
    <name evidence="1" type="ORF">BpHYR1_000606</name>
</gene>
<dbReference type="Proteomes" id="UP000276133">
    <property type="component" value="Unassembled WGS sequence"/>
</dbReference>